<evidence type="ECO:0000259" key="3">
    <source>
        <dbReference type="Pfam" id="PF01103"/>
    </source>
</evidence>
<dbReference type="Proteomes" id="UP000607559">
    <property type="component" value="Unassembled WGS sequence"/>
</dbReference>
<dbReference type="AlphaFoldDB" id="A0A8J2XTA0"/>
<comment type="caution">
    <text evidence="4">The sequence shown here is derived from an EMBL/GenBank/DDBJ whole genome shotgun (WGS) entry which is preliminary data.</text>
</comment>
<accession>A0A8J2XTA0</accession>
<proteinExistence type="predicted"/>
<organism evidence="4 5">
    <name type="scientific">Puia dinghuensis</name>
    <dbReference type="NCBI Taxonomy" id="1792502"/>
    <lineage>
        <taxon>Bacteria</taxon>
        <taxon>Pseudomonadati</taxon>
        <taxon>Bacteroidota</taxon>
        <taxon>Chitinophagia</taxon>
        <taxon>Chitinophagales</taxon>
        <taxon>Chitinophagaceae</taxon>
        <taxon>Puia</taxon>
    </lineage>
</organism>
<dbReference type="InterPro" id="IPR000184">
    <property type="entry name" value="Bac_surfAg_D15"/>
</dbReference>
<comment type="subcellular location">
    <subcellularLocation>
        <location evidence="1">Membrane</location>
    </subcellularLocation>
</comment>
<dbReference type="SUPFAM" id="SSF56300">
    <property type="entry name" value="Metallo-dependent phosphatases"/>
    <property type="match status" value="1"/>
</dbReference>
<evidence type="ECO:0000256" key="1">
    <source>
        <dbReference type="ARBA" id="ARBA00004370"/>
    </source>
</evidence>
<dbReference type="InterPro" id="IPR029052">
    <property type="entry name" value="Metallo-depent_PP-like"/>
</dbReference>
<dbReference type="EMBL" id="BMJC01000005">
    <property type="protein sequence ID" value="GGB15674.1"/>
    <property type="molecule type" value="Genomic_DNA"/>
</dbReference>
<dbReference type="Gene3D" id="3.60.21.10">
    <property type="match status" value="2"/>
</dbReference>
<reference evidence="4" key="1">
    <citation type="journal article" date="2014" name="Int. J. Syst. Evol. Microbiol.">
        <title>Complete genome sequence of Corynebacterium casei LMG S-19264T (=DSM 44701T), isolated from a smear-ripened cheese.</title>
        <authorList>
            <consortium name="US DOE Joint Genome Institute (JGI-PGF)"/>
            <person name="Walter F."/>
            <person name="Albersmeier A."/>
            <person name="Kalinowski J."/>
            <person name="Ruckert C."/>
        </authorList>
    </citation>
    <scope>NUCLEOTIDE SEQUENCE</scope>
    <source>
        <strain evidence="4">CGMCC 1.15448</strain>
    </source>
</reference>
<keyword evidence="2" id="KW-0472">Membrane</keyword>
<gene>
    <name evidence="4" type="ORF">GCM10011511_44360</name>
</gene>
<reference evidence="4" key="2">
    <citation type="submission" date="2020-09" db="EMBL/GenBank/DDBJ databases">
        <authorList>
            <person name="Sun Q."/>
            <person name="Zhou Y."/>
        </authorList>
    </citation>
    <scope>NUCLEOTIDE SEQUENCE</scope>
    <source>
        <strain evidence="4">CGMCC 1.15448</strain>
    </source>
</reference>
<name>A0A8J2XTA0_9BACT</name>
<dbReference type="RefSeq" id="WP_188935947.1">
    <property type="nucleotide sequence ID" value="NZ_BMJC01000005.1"/>
</dbReference>
<dbReference type="GO" id="GO:0019867">
    <property type="term" value="C:outer membrane"/>
    <property type="evidence" value="ECO:0007669"/>
    <property type="project" value="InterPro"/>
</dbReference>
<sequence length="1220" mass="136007">MRRILRIISLVLVASGGIFSGYGQTDPVVQRMFLVGDAGQLKDGHHPVCDWLKTHVDWDDSSNVLVYLGDNIYPMGMPPDGAAGYDEARRILDYQVSVVAGKRARVFFVPGNHDWKQGKPGGWQQVRNEEAYIKGLGLANVALLPGEGCPGPVAVPLGDKMVLVCMDSEWWLQDRRDRPGLESSCECKDQKTIVDALKDIVGLYPDKLIVLAMHHPFYTHGEHGGYYTLKQHIFPLTDLNPGLYIPLPVIGSIYPISRGVFGNVQDTKNPRYKEMREAIEDVIKGHSNIIDVAGHEHTLQLLQHDSVYYVVSGAGSKETRVKMGQHSLMAKEELGFATIEMHASGKSEIRFYNVGATGLDQAFYAAAVAPLPQPVATSVVVGRFPDSVTVVADSEFLAGGFHRWLLGANYRKEWSVPVKAKVFDMTGWTPLQRGGGTQTLSLRIKSPDGGQYVLRGVKKHVSDLALPEALHGDQFVRDIVSDGVSASYPYACLSIPPLAQALGVPHATPQLVYIPDDPRLGRFRADFGNLLAFLEEREPGNGKKTYNMWDLESLLKEDNDNTIDQPATLRARLLDMFVMDFDRHEDQWRWLAVDNGKGKTLSPVPRDRDQPFFINNGALSYLVASSWAISQLQGFRPKARNIYGFNYAPRNFDRNYLNELTSTEWRDAAEAVVATMTDSLIEAALRLQPPAIHGYSMDAIIATLKARRHYYVDEVMRYYAFISKVVSVYGSDKRELFDVDRRSGDSIIVNVYKLNKEGEAGKKLYSRTFYSEVTKEIRLYGEGGDDRFYIHGQDGGRTVVRIIGGPGNDDFRNEVSAPAGKTKIYDLNTEKNTFEGNGAERKFLSSDPAVNAIVRHGYIGNSTLGFHYNILAPLVSVAYNPDDGVFIGAGFRYTTHGFHKEPFKTMQTVSAAHSLSTKAYVFKYAFEATEAIGSLDLLAHAEVRAPNNTINFFGYGNETVFDKHGKQGVAYYRARYNSYDVDVQLRKRFGRVFSMAAGPVFQYFTMDSASNFSRFINQTAINGLDAATLYKDRTYAGGRVNVVVDDRNDVLQPSRGILWETKFGSYGGLNSNSHAYSQLNTDLSLYTSFNTRANVVVANRVGWGKNFGDYQFYQAQFLGTLENLRGYHKDRFAGGELFYHNIDLRIKLAEFNTYLFPGSFGLILFNDVGRVWQQGEASKQWHDGYGGGFWISPLSRLVLSASYGQGSDGGVAVVKLGFQY</sequence>
<dbReference type="Gene3D" id="2.40.160.50">
    <property type="entry name" value="membrane protein fhac: a member of the omp85/tpsb transporter family"/>
    <property type="match status" value="1"/>
</dbReference>
<feature type="domain" description="Bacterial surface antigen (D15)" evidence="3">
    <location>
        <begin position="972"/>
        <end position="1200"/>
    </location>
</feature>
<evidence type="ECO:0000313" key="4">
    <source>
        <dbReference type="EMBL" id="GGB15674.1"/>
    </source>
</evidence>
<protein>
    <recommendedName>
        <fullName evidence="3">Bacterial surface antigen (D15) domain-containing protein</fullName>
    </recommendedName>
</protein>
<keyword evidence="5" id="KW-1185">Reference proteome</keyword>
<evidence type="ECO:0000256" key="2">
    <source>
        <dbReference type="ARBA" id="ARBA00023136"/>
    </source>
</evidence>
<dbReference type="Pfam" id="PF01103">
    <property type="entry name" value="Omp85"/>
    <property type="match status" value="1"/>
</dbReference>
<evidence type="ECO:0000313" key="5">
    <source>
        <dbReference type="Proteomes" id="UP000607559"/>
    </source>
</evidence>